<evidence type="ECO:0008006" key="4">
    <source>
        <dbReference type="Google" id="ProtNLM"/>
    </source>
</evidence>
<dbReference type="InterPro" id="IPR002164">
    <property type="entry name" value="NAP_family"/>
</dbReference>
<dbReference type="EMBL" id="BTGC01000008">
    <property type="protein sequence ID" value="GMM51952.1"/>
    <property type="molecule type" value="Genomic_DNA"/>
</dbReference>
<gene>
    <name evidence="2" type="ORF">DASB73_029150</name>
</gene>
<dbReference type="SUPFAM" id="SSF143113">
    <property type="entry name" value="NAP-like"/>
    <property type="match status" value="1"/>
</dbReference>
<evidence type="ECO:0000313" key="2">
    <source>
        <dbReference type="EMBL" id="GMM51952.1"/>
    </source>
</evidence>
<sequence>MLSILDELEKEQDQVELAIAKYANAQLEPFYSKRREILKQNENLDFWPTVFKHVNVLDDFVSVEDNLILDEIDDFYVEKDSEGDKDLSIFMSIRENPFFKAIQFKKQLVWCKDTETQEKDSGFYTSPDRINFEIKKRLPDDSLFHFFGYTTSSKQKERDQNLEIANILADEIFPAAIALFKLSDEDNVTDEYDISDA</sequence>
<accession>A0AAV5RLS4</accession>
<keyword evidence="3" id="KW-1185">Reference proteome</keyword>
<evidence type="ECO:0000256" key="1">
    <source>
        <dbReference type="ARBA" id="ARBA00009947"/>
    </source>
</evidence>
<comment type="similarity">
    <text evidence="1">Belongs to the nucleosome assembly protein (NAP) family.</text>
</comment>
<dbReference type="GO" id="GO:0006334">
    <property type="term" value="P:nucleosome assembly"/>
    <property type="evidence" value="ECO:0007669"/>
    <property type="project" value="InterPro"/>
</dbReference>
<reference evidence="2 3" key="1">
    <citation type="journal article" date="2023" name="Elife">
        <title>Identification of key yeast species and microbe-microbe interactions impacting larval growth of Drosophila in the wild.</title>
        <authorList>
            <person name="Mure A."/>
            <person name="Sugiura Y."/>
            <person name="Maeda R."/>
            <person name="Honda K."/>
            <person name="Sakurai N."/>
            <person name="Takahashi Y."/>
            <person name="Watada M."/>
            <person name="Katoh T."/>
            <person name="Gotoh A."/>
            <person name="Gotoh Y."/>
            <person name="Taniguchi I."/>
            <person name="Nakamura K."/>
            <person name="Hayashi T."/>
            <person name="Katayama T."/>
            <person name="Uemura T."/>
            <person name="Hattori Y."/>
        </authorList>
    </citation>
    <scope>NUCLEOTIDE SEQUENCE [LARGE SCALE GENOMIC DNA]</scope>
    <source>
        <strain evidence="2 3">SB-73</strain>
    </source>
</reference>
<dbReference type="PANTHER" id="PTHR11875">
    <property type="entry name" value="TESTIS-SPECIFIC Y-ENCODED PROTEIN"/>
    <property type="match status" value="1"/>
</dbReference>
<evidence type="ECO:0000313" key="3">
    <source>
        <dbReference type="Proteomes" id="UP001362899"/>
    </source>
</evidence>
<dbReference type="Proteomes" id="UP001362899">
    <property type="component" value="Unassembled WGS sequence"/>
</dbReference>
<dbReference type="GO" id="GO:0005634">
    <property type="term" value="C:nucleus"/>
    <property type="evidence" value="ECO:0007669"/>
    <property type="project" value="InterPro"/>
</dbReference>
<dbReference type="Gene3D" id="3.30.1120.90">
    <property type="entry name" value="Nucleosome assembly protein"/>
    <property type="match status" value="1"/>
</dbReference>
<proteinExistence type="inferred from homology"/>
<organism evidence="2 3">
    <name type="scientific">Starmerella bacillaris</name>
    <name type="common">Yeast</name>
    <name type="synonym">Candida zemplinina</name>
    <dbReference type="NCBI Taxonomy" id="1247836"/>
    <lineage>
        <taxon>Eukaryota</taxon>
        <taxon>Fungi</taxon>
        <taxon>Dikarya</taxon>
        <taxon>Ascomycota</taxon>
        <taxon>Saccharomycotina</taxon>
        <taxon>Dipodascomycetes</taxon>
        <taxon>Dipodascales</taxon>
        <taxon>Trichomonascaceae</taxon>
        <taxon>Starmerella</taxon>
    </lineage>
</organism>
<dbReference type="AlphaFoldDB" id="A0AAV5RLS4"/>
<dbReference type="InterPro" id="IPR037231">
    <property type="entry name" value="NAP-like_sf"/>
</dbReference>
<protein>
    <recommendedName>
        <fullName evidence="4">Template-activating factor I</fullName>
    </recommendedName>
</protein>
<name>A0AAV5RLS4_STABA</name>
<comment type="caution">
    <text evidence="2">The sequence shown here is derived from an EMBL/GenBank/DDBJ whole genome shotgun (WGS) entry which is preliminary data.</text>
</comment>